<name>A0A198A1B6_9BACL</name>
<dbReference type="SMART" id="SM00342">
    <property type="entry name" value="HTH_ARAC"/>
    <property type="match status" value="1"/>
</dbReference>
<dbReference type="PRINTS" id="PR00032">
    <property type="entry name" value="HTHARAC"/>
</dbReference>
<evidence type="ECO:0000256" key="3">
    <source>
        <dbReference type="ARBA" id="ARBA00023163"/>
    </source>
</evidence>
<dbReference type="Proteomes" id="UP000078454">
    <property type="component" value="Unassembled WGS sequence"/>
</dbReference>
<dbReference type="InterPro" id="IPR037923">
    <property type="entry name" value="HTH-like"/>
</dbReference>
<protein>
    <submittedName>
        <fullName evidence="5">AraC family transcriptional regulator</fullName>
    </submittedName>
</protein>
<evidence type="ECO:0000256" key="2">
    <source>
        <dbReference type="ARBA" id="ARBA00023125"/>
    </source>
</evidence>
<keyword evidence="3" id="KW-0804">Transcription</keyword>
<dbReference type="SUPFAM" id="SSF51215">
    <property type="entry name" value="Regulatory protein AraC"/>
    <property type="match status" value="1"/>
</dbReference>
<comment type="caution">
    <text evidence="5">The sequence shown here is derived from an EMBL/GenBank/DDBJ whole genome shotgun (WGS) entry which is preliminary data.</text>
</comment>
<dbReference type="Pfam" id="PF12833">
    <property type="entry name" value="HTH_18"/>
    <property type="match status" value="1"/>
</dbReference>
<reference evidence="5 6" key="1">
    <citation type="submission" date="2016-05" db="EMBL/GenBank/DDBJ databases">
        <title>Paenibacillus sp. 1ZS3-15 nov., isolated from the rhizosphere soil.</title>
        <authorList>
            <person name="Zhang X.X."/>
            <person name="Zhang J."/>
        </authorList>
    </citation>
    <scope>NUCLEOTIDE SEQUENCE [LARGE SCALE GENOMIC DNA]</scope>
    <source>
        <strain evidence="5 6">1ZS3-15</strain>
    </source>
</reference>
<evidence type="ECO:0000313" key="6">
    <source>
        <dbReference type="Proteomes" id="UP000078454"/>
    </source>
</evidence>
<dbReference type="AlphaFoldDB" id="A0A198A1B6"/>
<dbReference type="STRING" id="1850517.A8708_04715"/>
<dbReference type="InterPro" id="IPR003313">
    <property type="entry name" value="AraC-bd"/>
</dbReference>
<keyword evidence="2" id="KW-0238">DNA-binding</keyword>
<organism evidence="5 6">
    <name type="scientific">Paenibacillus oryzisoli</name>
    <dbReference type="NCBI Taxonomy" id="1850517"/>
    <lineage>
        <taxon>Bacteria</taxon>
        <taxon>Bacillati</taxon>
        <taxon>Bacillota</taxon>
        <taxon>Bacilli</taxon>
        <taxon>Bacillales</taxon>
        <taxon>Paenibacillaceae</taxon>
        <taxon>Paenibacillus</taxon>
    </lineage>
</organism>
<evidence type="ECO:0000256" key="1">
    <source>
        <dbReference type="ARBA" id="ARBA00023015"/>
    </source>
</evidence>
<evidence type="ECO:0000259" key="4">
    <source>
        <dbReference type="PROSITE" id="PS01124"/>
    </source>
</evidence>
<dbReference type="PANTHER" id="PTHR43280:SF30">
    <property type="entry name" value="MMSAB OPERON REGULATORY PROTEIN"/>
    <property type="match status" value="1"/>
</dbReference>
<dbReference type="PROSITE" id="PS01124">
    <property type="entry name" value="HTH_ARAC_FAMILY_2"/>
    <property type="match status" value="1"/>
</dbReference>
<proteinExistence type="predicted"/>
<dbReference type="RefSeq" id="WP_068668887.1">
    <property type="nucleotide sequence ID" value="NZ_LYPB01000087.1"/>
</dbReference>
<dbReference type="InterPro" id="IPR009057">
    <property type="entry name" value="Homeodomain-like_sf"/>
</dbReference>
<dbReference type="EMBL" id="LYPB01000087">
    <property type="protein sequence ID" value="OAS14808.1"/>
    <property type="molecule type" value="Genomic_DNA"/>
</dbReference>
<dbReference type="InterPro" id="IPR018060">
    <property type="entry name" value="HTH_AraC"/>
</dbReference>
<accession>A0A198A1B6</accession>
<sequence>MLKQSSYGFRNDDTSILTLDSIGWQTINSSSYSFSGEDRPDCGHVIFQYTLSGQGYFEYEQQIYPMPRGTGFLAKVPSNHKYFYQTSKEPWEVIWLNLRGDEAIRIWDMIIDQEGSVLRRDIQSPLIQEFWKLLNLVAEEKVTDKYQLSLSVYEWLLSLIQTSGEITKEISANSSSLIQKAKRFMREHCAEPITLDMIAAHCELNKYYFCRLFQRSEQSTPLKYLRDRRMEAAISFLRTTELSVNEIGKVCGFESPSYFGKIFRQYMNMTPKEYRMKKLEFPYDAIYYE</sequence>
<feature type="domain" description="HTH araC/xylS-type" evidence="4">
    <location>
        <begin position="179"/>
        <end position="277"/>
    </location>
</feature>
<gene>
    <name evidence="5" type="ORF">A8708_04715</name>
</gene>
<dbReference type="OrthoDB" id="2237754at2"/>
<dbReference type="Pfam" id="PF02311">
    <property type="entry name" value="AraC_binding"/>
    <property type="match status" value="1"/>
</dbReference>
<dbReference type="GO" id="GO:0003700">
    <property type="term" value="F:DNA-binding transcription factor activity"/>
    <property type="evidence" value="ECO:0007669"/>
    <property type="project" value="InterPro"/>
</dbReference>
<keyword evidence="6" id="KW-1185">Reference proteome</keyword>
<keyword evidence="1" id="KW-0805">Transcription regulation</keyword>
<dbReference type="SUPFAM" id="SSF46689">
    <property type="entry name" value="Homeodomain-like"/>
    <property type="match status" value="2"/>
</dbReference>
<dbReference type="Gene3D" id="1.10.10.60">
    <property type="entry name" value="Homeodomain-like"/>
    <property type="match status" value="2"/>
</dbReference>
<dbReference type="GO" id="GO:0043565">
    <property type="term" value="F:sequence-specific DNA binding"/>
    <property type="evidence" value="ECO:0007669"/>
    <property type="project" value="InterPro"/>
</dbReference>
<dbReference type="PANTHER" id="PTHR43280">
    <property type="entry name" value="ARAC-FAMILY TRANSCRIPTIONAL REGULATOR"/>
    <property type="match status" value="1"/>
</dbReference>
<evidence type="ECO:0000313" key="5">
    <source>
        <dbReference type="EMBL" id="OAS14808.1"/>
    </source>
</evidence>
<dbReference type="InterPro" id="IPR020449">
    <property type="entry name" value="Tscrpt_reg_AraC-type_HTH"/>
</dbReference>